<gene>
    <name evidence="1" type="ORF">ABB28_14285</name>
</gene>
<dbReference type="PATRIC" id="fig|517011.3.peg.2780"/>
<name>A0A0R0CRU0_9GAMM</name>
<dbReference type="Proteomes" id="UP000051386">
    <property type="component" value="Unassembled WGS sequence"/>
</dbReference>
<evidence type="ECO:0000313" key="1">
    <source>
        <dbReference type="EMBL" id="KRG72700.1"/>
    </source>
</evidence>
<proteinExistence type="predicted"/>
<dbReference type="RefSeq" id="WP_057509256.1">
    <property type="nucleotide sequence ID" value="NZ_DAMBRS010000007.1"/>
</dbReference>
<accession>A0A0R0CRU0</accession>
<comment type="caution">
    <text evidence="1">The sequence shown here is derived from an EMBL/GenBank/DDBJ whole genome shotgun (WGS) entry which is preliminary data.</text>
</comment>
<keyword evidence="2" id="KW-1185">Reference proteome</keyword>
<sequence length="133" mass="14018">MTILVIRHAAASQPLPVLPAQLAGHRVLCTSCTTLAGVRECLCEPQALRADWVVLDVGTADDAQWDGESAALGTALERLPAPYIELQGARDPGLEIRLKLQHAPAAVVVDQRGQEAGYPLSLAIVGHRLAQGG</sequence>
<dbReference type="AlphaFoldDB" id="A0A0R0CRU0"/>
<evidence type="ECO:0000313" key="2">
    <source>
        <dbReference type="Proteomes" id="UP000051386"/>
    </source>
</evidence>
<protein>
    <submittedName>
        <fullName evidence="1">Uncharacterized protein</fullName>
    </submittedName>
</protein>
<dbReference type="EMBL" id="LDJK01000069">
    <property type="protein sequence ID" value="KRG72700.1"/>
    <property type="molecule type" value="Genomic_DNA"/>
</dbReference>
<reference evidence="1 2" key="1">
    <citation type="submission" date="2015-05" db="EMBL/GenBank/DDBJ databases">
        <title>Genome sequencing and analysis of members of genus Stenotrophomonas.</title>
        <authorList>
            <person name="Patil P.P."/>
            <person name="Midha S."/>
            <person name="Patil P.B."/>
        </authorList>
    </citation>
    <scope>NUCLEOTIDE SEQUENCE [LARGE SCALE GENOMIC DNA]</scope>
    <source>
        <strain evidence="1 2">DSM 21508</strain>
    </source>
</reference>
<organism evidence="1 2">
    <name type="scientific">Stenotrophomonas chelatiphaga</name>
    <dbReference type="NCBI Taxonomy" id="517011"/>
    <lineage>
        <taxon>Bacteria</taxon>
        <taxon>Pseudomonadati</taxon>
        <taxon>Pseudomonadota</taxon>
        <taxon>Gammaproteobacteria</taxon>
        <taxon>Lysobacterales</taxon>
        <taxon>Lysobacteraceae</taxon>
        <taxon>Stenotrophomonas</taxon>
    </lineage>
</organism>